<protein>
    <submittedName>
        <fullName evidence="4">NAD(P)H-dependent oxidoreductase</fullName>
    </submittedName>
</protein>
<dbReference type="PANTHER" id="PTHR43278">
    <property type="entry name" value="NAD(P)H-DEPENDENT FMN-CONTAINING OXIDOREDUCTASE YWQN-RELATED"/>
    <property type="match status" value="1"/>
</dbReference>
<evidence type="ECO:0000259" key="3">
    <source>
        <dbReference type="Pfam" id="PF03358"/>
    </source>
</evidence>
<reference evidence="4 5" key="1">
    <citation type="submission" date="2023-06" db="EMBL/GenBank/DDBJ databases">
        <authorList>
            <person name="Oyuntsetseg B."/>
            <person name="Kim S.B."/>
        </authorList>
    </citation>
    <scope>NUCLEOTIDE SEQUENCE [LARGE SCALE GENOMIC DNA]</scope>
    <source>
        <strain evidence="4 5">2-15</strain>
    </source>
</reference>
<dbReference type="RefSeq" id="WP_285970425.1">
    <property type="nucleotide sequence ID" value="NZ_CP127294.1"/>
</dbReference>
<dbReference type="GO" id="GO:0016491">
    <property type="term" value="F:oxidoreductase activity"/>
    <property type="evidence" value="ECO:0007669"/>
    <property type="project" value="InterPro"/>
</dbReference>
<evidence type="ECO:0000256" key="1">
    <source>
        <dbReference type="ARBA" id="ARBA00022630"/>
    </source>
</evidence>
<evidence type="ECO:0000313" key="4">
    <source>
        <dbReference type="EMBL" id="WIX79744.1"/>
    </source>
</evidence>
<dbReference type="Gene3D" id="3.40.50.360">
    <property type="match status" value="1"/>
</dbReference>
<evidence type="ECO:0000256" key="2">
    <source>
        <dbReference type="ARBA" id="ARBA00022643"/>
    </source>
</evidence>
<gene>
    <name evidence="4" type="ORF">QRX50_02785</name>
</gene>
<evidence type="ECO:0000313" key="5">
    <source>
        <dbReference type="Proteomes" id="UP001236014"/>
    </source>
</evidence>
<dbReference type="SUPFAM" id="SSF52218">
    <property type="entry name" value="Flavoproteins"/>
    <property type="match status" value="1"/>
</dbReference>
<name>A0A9Y2IHW9_9PSEU</name>
<sequence length="197" mass="21419">MDRSFLFLVAAARAGGNTEMLARRAAREVPRQHEQVWIRLPEVPLPAFEDRRHGFGEHPEPAGNEKVLMDATFAATDLVIASPVYWYSVAASVKLYLDYWSGWMRVPGAEFKARMKGKTLWGVSVLSEGREQADPLVGTLEKTAAYLGMRWGGALMGNGSRPGDVLADDAAMKSAEGFFARVETAVVPGLRAAPGAP</sequence>
<feature type="domain" description="NADPH-dependent FMN reductase-like" evidence="3">
    <location>
        <begin position="6"/>
        <end position="149"/>
    </location>
</feature>
<dbReference type="Proteomes" id="UP001236014">
    <property type="component" value="Chromosome"/>
</dbReference>
<dbReference type="InterPro" id="IPR029039">
    <property type="entry name" value="Flavoprotein-like_sf"/>
</dbReference>
<dbReference type="InterPro" id="IPR051796">
    <property type="entry name" value="ISF_SsuE-like"/>
</dbReference>
<dbReference type="InterPro" id="IPR005025">
    <property type="entry name" value="FMN_Rdtase-like_dom"/>
</dbReference>
<keyword evidence="1" id="KW-0285">Flavoprotein</keyword>
<dbReference type="KEGG" id="acab:QRX50_02785"/>
<dbReference type="PANTHER" id="PTHR43278:SF4">
    <property type="entry name" value="NAD(P)H-DEPENDENT FMN-CONTAINING OXIDOREDUCTASE YWQN-RELATED"/>
    <property type="match status" value="1"/>
</dbReference>
<organism evidence="4 5">
    <name type="scientific">Amycolatopsis carbonis</name>
    <dbReference type="NCBI Taxonomy" id="715471"/>
    <lineage>
        <taxon>Bacteria</taxon>
        <taxon>Bacillati</taxon>
        <taxon>Actinomycetota</taxon>
        <taxon>Actinomycetes</taxon>
        <taxon>Pseudonocardiales</taxon>
        <taxon>Pseudonocardiaceae</taxon>
        <taxon>Amycolatopsis</taxon>
    </lineage>
</organism>
<keyword evidence="5" id="KW-1185">Reference proteome</keyword>
<dbReference type="Pfam" id="PF03358">
    <property type="entry name" value="FMN_red"/>
    <property type="match status" value="1"/>
</dbReference>
<proteinExistence type="predicted"/>
<keyword evidence="2" id="KW-0288">FMN</keyword>
<dbReference type="EMBL" id="CP127294">
    <property type="protein sequence ID" value="WIX79744.1"/>
    <property type="molecule type" value="Genomic_DNA"/>
</dbReference>
<dbReference type="AlphaFoldDB" id="A0A9Y2IHW9"/>
<accession>A0A9Y2IHW9</accession>